<keyword evidence="3" id="KW-0238">DNA-binding</keyword>
<evidence type="ECO:0000256" key="2">
    <source>
        <dbReference type="SAM" id="MobiDB-lite"/>
    </source>
</evidence>
<dbReference type="Gene3D" id="3.30.1310.10">
    <property type="entry name" value="Nucleoid-associated protein YbaB-like domain"/>
    <property type="match status" value="1"/>
</dbReference>
<feature type="compositionally biased region" description="Basic and acidic residues" evidence="2">
    <location>
        <begin position="130"/>
        <end position="147"/>
    </location>
</feature>
<accession>A0A7W7VWZ6</accession>
<dbReference type="RefSeq" id="WP_184938743.1">
    <property type="nucleotide sequence ID" value="NZ_JACHJV010000001.1"/>
</dbReference>
<sequence>MAVSPFAEQIEQTMATLREQQAKIAETTKELQASTASVTSKDRMITAVVGAQGQVVSLTFHTTGYRSMAPAELSKALTDVLNEARADMGAKVMESMRSFEGLGEMLRNSMTGGTELDELLAPLQAMRPSAKRDEARYQAKRQEEFRG</sequence>
<dbReference type="Proteomes" id="UP000540506">
    <property type="component" value="Unassembled WGS sequence"/>
</dbReference>
<feature type="region of interest" description="Disordered" evidence="2">
    <location>
        <begin position="125"/>
        <end position="147"/>
    </location>
</feature>
<dbReference type="AlphaFoldDB" id="A0A7W7VWZ6"/>
<dbReference type="Pfam" id="PF02575">
    <property type="entry name" value="YbaB_DNA_bd"/>
    <property type="match status" value="1"/>
</dbReference>
<dbReference type="EMBL" id="JACHJV010000001">
    <property type="protein sequence ID" value="MBB4926037.1"/>
    <property type="molecule type" value="Genomic_DNA"/>
</dbReference>
<dbReference type="InterPro" id="IPR004401">
    <property type="entry name" value="YbaB/EbfC"/>
</dbReference>
<organism evidence="3 4">
    <name type="scientific">Kitasatospora kifunensis</name>
    <name type="common">Streptomyces kifunensis</name>
    <dbReference type="NCBI Taxonomy" id="58351"/>
    <lineage>
        <taxon>Bacteria</taxon>
        <taxon>Bacillati</taxon>
        <taxon>Actinomycetota</taxon>
        <taxon>Actinomycetes</taxon>
        <taxon>Kitasatosporales</taxon>
        <taxon>Streptomycetaceae</taxon>
        <taxon>Kitasatospora</taxon>
    </lineage>
</organism>
<dbReference type="InterPro" id="IPR036894">
    <property type="entry name" value="YbaB-like_sf"/>
</dbReference>
<keyword evidence="4" id="KW-1185">Reference proteome</keyword>
<comment type="caution">
    <text evidence="3">The sequence shown here is derived from an EMBL/GenBank/DDBJ whole genome shotgun (WGS) entry which is preliminary data.</text>
</comment>
<evidence type="ECO:0000313" key="3">
    <source>
        <dbReference type="EMBL" id="MBB4926037.1"/>
    </source>
</evidence>
<evidence type="ECO:0000256" key="1">
    <source>
        <dbReference type="SAM" id="Coils"/>
    </source>
</evidence>
<dbReference type="SUPFAM" id="SSF82607">
    <property type="entry name" value="YbaB-like"/>
    <property type="match status" value="1"/>
</dbReference>
<protein>
    <submittedName>
        <fullName evidence="3">DNA-binding protein YbaB</fullName>
    </submittedName>
</protein>
<keyword evidence="1" id="KW-0175">Coiled coil</keyword>
<evidence type="ECO:0000313" key="4">
    <source>
        <dbReference type="Proteomes" id="UP000540506"/>
    </source>
</evidence>
<gene>
    <name evidence="3" type="ORF">FHR34_005030</name>
</gene>
<reference evidence="3 4" key="1">
    <citation type="submission" date="2020-08" db="EMBL/GenBank/DDBJ databases">
        <title>Sequencing the genomes of 1000 actinobacteria strains.</title>
        <authorList>
            <person name="Klenk H.-P."/>
        </authorList>
    </citation>
    <scope>NUCLEOTIDE SEQUENCE [LARGE SCALE GENOMIC DNA]</scope>
    <source>
        <strain evidence="3 4">DSM 41654</strain>
    </source>
</reference>
<feature type="coiled-coil region" evidence="1">
    <location>
        <begin position="7"/>
        <end position="37"/>
    </location>
</feature>
<proteinExistence type="predicted"/>
<dbReference type="GO" id="GO:0003677">
    <property type="term" value="F:DNA binding"/>
    <property type="evidence" value="ECO:0007669"/>
    <property type="project" value="UniProtKB-KW"/>
</dbReference>
<name>A0A7W7VWZ6_KITKI</name>